<sequence>MEALTTLKTEINRLGFTPNEQDSLRKYFTRNVEQINVVVTFLPDYTTDDEKRGYLKSLISTPEQPGASDSLSKRRKYDDDDIKLQKVWDALKNAPVKNFDDNHDDPFLEFSEEVSYLFGKDDQSNNITTLFVRESYLHISKIILERTNIRRFFITGNPGIGKTFFGYYLLYKLAQQNKTVVYHKRNKPPILFSNDDVYSISEDNIYTFKDYLGNENVWYIVDGREPTDYNAKTILVSSPQKVNYGAFYKIGTTIQYMPVWSWEETDTCRKELFSQLSQKAVRELYDRWGGIPRFTLFYALNESQQRLLDKAINSVNASIFKFVGESTDDNSASHKIVHIYTNLPEKETTGVEEEEEIVEVEDNPSSAVTEIEEEEEIIEIVSSSTVTKPDKGKGIAGKNSGPVPFYTMSTLKFASDYVSEKVMSILTLHYRDELLNFVRASSAITDYSTLRGTIFERLAHRKILNGGSFNFRPLQSVPASCFGLNNPKLQIPRREKLVFRNIEEIQPNMYCIPIQQNNASFDAYVPPDTFFQMTIAESHPIVRSGVEKYINQDDNFEIKFYFVLPKELYDSYEEQDLHTVKRTVLKRKPPWVARFRQYAVEFDMKL</sequence>
<dbReference type="InterPro" id="IPR027417">
    <property type="entry name" value="P-loop_NTPase"/>
</dbReference>
<proteinExistence type="predicted"/>
<organism evidence="1 2">
    <name type="scientific">Rhizophagus clarus</name>
    <dbReference type="NCBI Taxonomy" id="94130"/>
    <lineage>
        <taxon>Eukaryota</taxon>
        <taxon>Fungi</taxon>
        <taxon>Fungi incertae sedis</taxon>
        <taxon>Mucoromycota</taxon>
        <taxon>Glomeromycotina</taxon>
        <taxon>Glomeromycetes</taxon>
        <taxon>Glomerales</taxon>
        <taxon>Glomeraceae</taxon>
        <taxon>Rhizophagus</taxon>
    </lineage>
</organism>
<dbReference type="PANTHER" id="PTHR33129:SF1">
    <property type="entry name" value="ATP-BINDING PROTEIN"/>
    <property type="match status" value="1"/>
</dbReference>
<evidence type="ECO:0000313" key="1">
    <source>
        <dbReference type="EMBL" id="GES95098.1"/>
    </source>
</evidence>
<dbReference type="PANTHER" id="PTHR33129">
    <property type="entry name" value="PROTEIN KINASE DOMAIN-CONTAINING PROTEIN-RELATED"/>
    <property type="match status" value="1"/>
</dbReference>
<evidence type="ECO:0000313" key="2">
    <source>
        <dbReference type="Proteomes" id="UP000615446"/>
    </source>
</evidence>
<name>A0A8H3M1T3_9GLOM</name>
<evidence type="ECO:0008006" key="3">
    <source>
        <dbReference type="Google" id="ProtNLM"/>
    </source>
</evidence>
<dbReference type="SUPFAM" id="SSF52540">
    <property type="entry name" value="P-loop containing nucleoside triphosphate hydrolases"/>
    <property type="match status" value="1"/>
</dbReference>
<dbReference type="EMBL" id="BLAL01000239">
    <property type="protein sequence ID" value="GES95098.1"/>
    <property type="molecule type" value="Genomic_DNA"/>
</dbReference>
<reference evidence="1" key="1">
    <citation type="submission" date="2019-10" db="EMBL/GenBank/DDBJ databases">
        <title>Conservation and host-specific expression of non-tandemly repeated heterogenous ribosome RNA gene in arbuscular mycorrhizal fungi.</title>
        <authorList>
            <person name="Maeda T."/>
            <person name="Kobayashi Y."/>
            <person name="Nakagawa T."/>
            <person name="Ezawa T."/>
            <person name="Yamaguchi K."/>
            <person name="Bino T."/>
            <person name="Nishimoto Y."/>
            <person name="Shigenobu S."/>
            <person name="Kawaguchi M."/>
        </authorList>
    </citation>
    <scope>NUCLEOTIDE SEQUENCE</scope>
    <source>
        <strain evidence="1">HR1</strain>
    </source>
</reference>
<dbReference type="InterPro" id="IPR052980">
    <property type="entry name" value="Crinkler_effector"/>
</dbReference>
<dbReference type="OrthoDB" id="2439676at2759"/>
<protein>
    <recommendedName>
        <fullName evidence="3">Crinkler family protein</fullName>
    </recommendedName>
</protein>
<accession>A0A8H3M1T3</accession>
<comment type="caution">
    <text evidence="1">The sequence shown here is derived from an EMBL/GenBank/DDBJ whole genome shotgun (WGS) entry which is preliminary data.</text>
</comment>
<dbReference type="AlphaFoldDB" id="A0A8H3M1T3"/>
<gene>
    <name evidence="1" type="ORF">RCL2_002178900</name>
</gene>
<dbReference type="Proteomes" id="UP000615446">
    <property type="component" value="Unassembled WGS sequence"/>
</dbReference>